<keyword evidence="1" id="KW-0732">Signal</keyword>
<sequence length="122" mass="13810">MHLTLIVLAAYWDCGLSLRIIDARVGRDPKIYLNIESTVQDSQYNILPAITNSRESRNVTLMTLLNRTVTSRATSLKMESFTTHKCLHEELDGVCSVFHYINDESAFNAMINDELGRNNGMT</sequence>
<name>A0ABY6KN49_9ARAC</name>
<dbReference type="EMBL" id="CP092869">
    <property type="protein sequence ID" value="UYV70287.1"/>
    <property type="molecule type" value="Genomic_DNA"/>
</dbReference>
<dbReference type="Proteomes" id="UP001235939">
    <property type="component" value="Chromosome 07"/>
</dbReference>
<accession>A0ABY6KN49</accession>
<proteinExistence type="predicted"/>
<keyword evidence="3" id="KW-1185">Reference proteome</keyword>
<evidence type="ECO:0000313" key="3">
    <source>
        <dbReference type="Proteomes" id="UP001235939"/>
    </source>
</evidence>
<organism evidence="2 3">
    <name type="scientific">Cordylochernes scorpioides</name>
    <dbReference type="NCBI Taxonomy" id="51811"/>
    <lineage>
        <taxon>Eukaryota</taxon>
        <taxon>Metazoa</taxon>
        <taxon>Ecdysozoa</taxon>
        <taxon>Arthropoda</taxon>
        <taxon>Chelicerata</taxon>
        <taxon>Arachnida</taxon>
        <taxon>Pseudoscorpiones</taxon>
        <taxon>Cheliferoidea</taxon>
        <taxon>Chernetidae</taxon>
        <taxon>Cordylochernes</taxon>
    </lineage>
</organism>
<gene>
    <name evidence="2" type="ORF">LAZ67_7002403</name>
</gene>
<feature type="signal peptide" evidence="1">
    <location>
        <begin position="1"/>
        <end position="17"/>
    </location>
</feature>
<feature type="chain" id="PRO_5047351510" evidence="1">
    <location>
        <begin position="18"/>
        <end position="122"/>
    </location>
</feature>
<protein>
    <submittedName>
        <fullName evidence="2">Uncharacterized protein</fullName>
    </submittedName>
</protein>
<reference evidence="2 3" key="1">
    <citation type="submission" date="2022-01" db="EMBL/GenBank/DDBJ databases">
        <title>A chromosomal length assembly of Cordylochernes scorpioides.</title>
        <authorList>
            <person name="Zeh D."/>
            <person name="Zeh J."/>
        </authorList>
    </citation>
    <scope>NUCLEOTIDE SEQUENCE [LARGE SCALE GENOMIC DNA]</scope>
    <source>
        <strain evidence="2">IN4F17</strain>
        <tissue evidence="2">Whole Body</tissue>
    </source>
</reference>
<evidence type="ECO:0000256" key="1">
    <source>
        <dbReference type="SAM" id="SignalP"/>
    </source>
</evidence>
<evidence type="ECO:0000313" key="2">
    <source>
        <dbReference type="EMBL" id="UYV70287.1"/>
    </source>
</evidence>